<dbReference type="Pfam" id="PF00203">
    <property type="entry name" value="Ribosomal_S19"/>
    <property type="match status" value="1"/>
</dbReference>
<dbReference type="NCBIfam" id="NF003121">
    <property type="entry name" value="PRK04038.1"/>
    <property type="match status" value="1"/>
</dbReference>
<evidence type="ECO:0000256" key="5">
    <source>
        <dbReference type="ARBA" id="ARBA00035163"/>
    </source>
</evidence>
<sequence>MPKEFKYRGHTMEQLQSMSIESFIALLPSRQRRSLNRGISEEKRGLLEEIRHSKDSKKEVTIKTHVRDMIILPSMLGMKIHVYTGKEFAAVNIKTEMVGHFLGEFAITNKKVVHGTPGIGASRSSLYVPLK</sequence>
<dbReference type="PIRSF" id="PIRSF002144">
    <property type="entry name" value="Ribosomal_S19"/>
    <property type="match status" value="1"/>
</dbReference>
<name>A0A0H4T402_9ARCH</name>
<dbReference type="FunFam" id="3.30.860.10:FF:000002">
    <property type="entry name" value="40S ribosomal protein S15"/>
    <property type="match status" value="1"/>
</dbReference>
<evidence type="ECO:0000313" key="8">
    <source>
        <dbReference type="EMBL" id="AKQ01455.1"/>
    </source>
</evidence>
<keyword evidence="4 6" id="KW-0687">Ribonucleoprotein</keyword>
<dbReference type="InterPro" id="IPR020934">
    <property type="entry name" value="Ribosomal_uS19_CS"/>
</dbReference>
<dbReference type="GO" id="GO:0019843">
    <property type="term" value="F:rRNA binding"/>
    <property type="evidence" value="ECO:0007669"/>
    <property type="project" value="UniProtKB-UniRule"/>
</dbReference>
<reference evidence="8" key="1">
    <citation type="journal article" date="2015" name="ISME J.">
        <title>Aquifer environment selects for microbial species cohorts in sediment and groundwater.</title>
        <authorList>
            <person name="Hug L.A."/>
            <person name="Thomas B.C."/>
            <person name="Brown C.T."/>
            <person name="Frischkorn K.R."/>
            <person name="Williams K.H."/>
            <person name="Tringe S.G."/>
            <person name="Banfield J.F."/>
        </authorList>
    </citation>
    <scope>NUCLEOTIDE SEQUENCE</scope>
</reference>
<comment type="function">
    <text evidence="1 6">Protein S19 forms a complex with S13 that binds strongly to the 16S ribosomal RNA.</text>
</comment>
<dbReference type="HAMAP" id="MF_00531">
    <property type="entry name" value="Ribosomal_uS19"/>
    <property type="match status" value="1"/>
</dbReference>
<dbReference type="InterPro" id="IPR002222">
    <property type="entry name" value="Ribosomal_uS19"/>
</dbReference>
<dbReference type="GO" id="GO:0006412">
    <property type="term" value="P:translation"/>
    <property type="evidence" value="ECO:0007669"/>
    <property type="project" value="UniProtKB-UniRule"/>
</dbReference>
<evidence type="ECO:0000256" key="4">
    <source>
        <dbReference type="ARBA" id="ARBA00023274"/>
    </source>
</evidence>
<dbReference type="GO" id="GO:0022627">
    <property type="term" value="C:cytosolic small ribosomal subunit"/>
    <property type="evidence" value="ECO:0007669"/>
    <property type="project" value="UniProtKB-UniRule"/>
</dbReference>
<dbReference type="PROSITE" id="PS00323">
    <property type="entry name" value="RIBOSOMAL_S19"/>
    <property type="match status" value="1"/>
</dbReference>
<keyword evidence="3 6" id="KW-0689">Ribosomal protein</keyword>
<protein>
    <recommendedName>
        <fullName evidence="5 6">Small ribosomal subunit protein uS19</fullName>
    </recommendedName>
</protein>
<evidence type="ECO:0000256" key="6">
    <source>
        <dbReference type="HAMAP-Rule" id="MF_00531"/>
    </source>
</evidence>
<evidence type="ECO:0000256" key="1">
    <source>
        <dbReference type="ARBA" id="ARBA00003239"/>
    </source>
</evidence>
<proteinExistence type="inferred from homology"/>
<dbReference type="NCBIfam" id="TIGR01025">
    <property type="entry name" value="uS19_arch"/>
    <property type="match status" value="1"/>
</dbReference>
<gene>
    <name evidence="6 8" type="primary">rps19p</name>
</gene>
<evidence type="ECO:0000256" key="3">
    <source>
        <dbReference type="ARBA" id="ARBA00022980"/>
    </source>
</evidence>
<dbReference type="PANTHER" id="PTHR11880">
    <property type="entry name" value="RIBOSOMAL PROTEIN S19P FAMILY MEMBER"/>
    <property type="match status" value="1"/>
</dbReference>
<dbReference type="PRINTS" id="PR00975">
    <property type="entry name" value="RIBOSOMALS19"/>
</dbReference>
<evidence type="ECO:0000256" key="2">
    <source>
        <dbReference type="ARBA" id="ARBA00007345"/>
    </source>
</evidence>
<keyword evidence="6" id="KW-0699">rRNA-binding</keyword>
<comment type="similarity">
    <text evidence="2 6 7">Belongs to the universal ribosomal protein uS19 family.</text>
</comment>
<dbReference type="AlphaFoldDB" id="A0A0H4T402"/>
<dbReference type="InterPro" id="IPR023575">
    <property type="entry name" value="Ribosomal_uS19_SF"/>
</dbReference>
<dbReference type="Gene3D" id="3.30.860.10">
    <property type="entry name" value="30s Ribosomal Protein S19, Chain A"/>
    <property type="match status" value="1"/>
</dbReference>
<evidence type="ECO:0000256" key="7">
    <source>
        <dbReference type="RuleBase" id="RU003485"/>
    </source>
</evidence>
<dbReference type="SUPFAM" id="SSF54570">
    <property type="entry name" value="Ribosomal protein S19"/>
    <property type="match status" value="1"/>
</dbReference>
<dbReference type="EMBL" id="KT006966">
    <property type="protein sequence ID" value="AKQ01455.1"/>
    <property type="molecule type" value="Genomic_DNA"/>
</dbReference>
<accession>A0A0H4T402</accession>
<dbReference type="PANTHER" id="PTHR11880:SF2">
    <property type="entry name" value="SMALL RIBOSOMAL SUBUNIT PROTEIN US19"/>
    <property type="match status" value="1"/>
</dbReference>
<dbReference type="InterPro" id="IPR005713">
    <property type="entry name" value="Ribosomal_uS19_euk/arc"/>
</dbReference>
<dbReference type="GO" id="GO:0000028">
    <property type="term" value="P:ribosomal small subunit assembly"/>
    <property type="evidence" value="ECO:0007669"/>
    <property type="project" value="TreeGrafter"/>
</dbReference>
<organism evidence="8">
    <name type="scientific">uncultured thaumarchaeote Rifle_16ft_4_minimus_1872</name>
    <dbReference type="NCBI Taxonomy" id="1665209"/>
    <lineage>
        <taxon>Archaea</taxon>
        <taxon>Nitrososphaerota</taxon>
        <taxon>environmental samples</taxon>
    </lineage>
</organism>
<keyword evidence="6" id="KW-0694">RNA-binding</keyword>
<dbReference type="GO" id="GO:0003735">
    <property type="term" value="F:structural constituent of ribosome"/>
    <property type="evidence" value="ECO:0007669"/>
    <property type="project" value="UniProtKB-UniRule"/>
</dbReference>